<evidence type="ECO:0000313" key="3">
    <source>
        <dbReference type="Proteomes" id="UP000255425"/>
    </source>
</evidence>
<dbReference type="InterPro" id="IPR009081">
    <property type="entry name" value="PP-bd_ACP"/>
</dbReference>
<dbReference type="GO" id="GO:0016874">
    <property type="term" value="F:ligase activity"/>
    <property type="evidence" value="ECO:0007669"/>
    <property type="project" value="UniProtKB-KW"/>
</dbReference>
<dbReference type="Pfam" id="PF00550">
    <property type="entry name" value="PP-binding"/>
    <property type="match status" value="1"/>
</dbReference>
<evidence type="ECO:0000313" key="2">
    <source>
        <dbReference type="EMBL" id="SUM67007.1"/>
    </source>
</evidence>
<keyword evidence="3" id="KW-1185">Reference proteome</keyword>
<dbReference type="Gene3D" id="1.10.1200.10">
    <property type="entry name" value="ACP-like"/>
    <property type="match status" value="1"/>
</dbReference>
<dbReference type="EMBL" id="UHDZ01000001">
    <property type="protein sequence ID" value="SUM67007.1"/>
    <property type="molecule type" value="Genomic_DNA"/>
</dbReference>
<accession>A0A380GW87</accession>
<organism evidence="2 3">
    <name type="scientific">Staphylococcus saccharolyticus</name>
    <dbReference type="NCBI Taxonomy" id="33028"/>
    <lineage>
        <taxon>Bacteria</taxon>
        <taxon>Bacillati</taxon>
        <taxon>Bacillota</taxon>
        <taxon>Bacilli</taxon>
        <taxon>Bacillales</taxon>
        <taxon>Staphylococcaceae</taxon>
        <taxon>Staphylococcus</taxon>
    </lineage>
</organism>
<dbReference type="AlphaFoldDB" id="A0A380GW87"/>
<evidence type="ECO:0000259" key="1">
    <source>
        <dbReference type="Pfam" id="PF00550"/>
    </source>
</evidence>
<keyword evidence="2" id="KW-0436">Ligase</keyword>
<reference evidence="2 3" key="1">
    <citation type="submission" date="2018-06" db="EMBL/GenBank/DDBJ databases">
        <authorList>
            <consortium name="Pathogen Informatics"/>
            <person name="Doyle S."/>
        </authorList>
    </citation>
    <scope>NUCLEOTIDE SEQUENCE [LARGE SCALE GENOMIC DNA]</scope>
    <source>
        <strain evidence="2 3">NCTC11807</strain>
    </source>
</reference>
<proteinExistence type="predicted"/>
<dbReference type="GeneID" id="93796187"/>
<protein>
    <submittedName>
        <fullName evidence="2">Non-ribosomal peptide synthetase</fullName>
        <ecNumber evidence="2">6.3.2.-</ecNumber>
    </submittedName>
</protein>
<dbReference type="Proteomes" id="UP000255425">
    <property type="component" value="Unassembled WGS sequence"/>
</dbReference>
<gene>
    <name evidence="2" type="primary">mbtB_1</name>
    <name evidence="2" type="ORF">NCTC11807_00088</name>
</gene>
<name>A0A380GW87_9STAP</name>
<sequence length="87" mass="10038">MGQDTLKDKMKAQMMDWIYEKANDSNIDYNQNLVGLGVQSIEIMELASMFRREGLVIKFSQLIEKPTLSCWIKLIESATVRHEKSKA</sequence>
<dbReference type="RefSeq" id="WP_232619742.1">
    <property type="nucleotide sequence ID" value="NZ_CP066042.1"/>
</dbReference>
<dbReference type="SUPFAM" id="SSF47336">
    <property type="entry name" value="ACP-like"/>
    <property type="match status" value="1"/>
</dbReference>
<dbReference type="InterPro" id="IPR036736">
    <property type="entry name" value="ACP-like_sf"/>
</dbReference>
<feature type="domain" description="Carrier" evidence="1">
    <location>
        <begin position="23"/>
        <end position="69"/>
    </location>
</feature>
<dbReference type="EC" id="6.3.2.-" evidence="2"/>